<evidence type="ECO:0000313" key="1">
    <source>
        <dbReference type="EMBL" id="AEO64016.1"/>
    </source>
</evidence>
<dbReference type="Proteomes" id="UP000008181">
    <property type="component" value="Chromosome 1"/>
</dbReference>
<protein>
    <submittedName>
        <fullName evidence="1">Uncharacterized protein</fullName>
    </submittedName>
</protein>
<dbReference type="OrthoDB" id="10003767at2759"/>
<organism evidence="1 2">
    <name type="scientific">Thermothielavioides terrestris (strain ATCC 38088 / NRRL 8126)</name>
    <name type="common">Thielavia terrestris</name>
    <dbReference type="NCBI Taxonomy" id="578455"/>
    <lineage>
        <taxon>Eukaryota</taxon>
        <taxon>Fungi</taxon>
        <taxon>Dikarya</taxon>
        <taxon>Ascomycota</taxon>
        <taxon>Pezizomycotina</taxon>
        <taxon>Sordariomycetes</taxon>
        <taxon>Sordariomycetidae</taxon>
        <taxon>Sordariales</taxon>
        <taxon>Chaetomiaceae</taxon>
        <taxon>Thermothielavioides</taxon>
        <taxon>Thermothielavioides terrestris</taxon>
    </lineage>
</organism>
<dbReference type="RefSeq" id="XP_003650352.1">
    <property type="nucleotide sequence ID" value="XM_003650304.1"/>
</dbReference>
<proteinExistence type="predicted"/>
<dbReference type="GeneID" id="11517052"/>
<gene>
    <name evidence="1" type="ORF">THITE_2109687</name>
</gene>
<sequence>MPQSFRDAVVRARVHGGDDRFLAAIRDEDVCHLASTRHGGGGCVLFKSAVRGLWP</sequence>
<keyword evidence="2" id="KW-1185">Reference proteome</keyword>
<dbReference type="EMBL" id="CP003009">
    <property type="protein sequence ID" value="AEO64016.1"/>
    <property type="molecule type" value="Genomic_DNA"/>
</dbReference>
<reference evidence="1 2" key="1">
    <citation type="journal article" date="2011" name="Nat. Biotechnol.">
        <title>Comparative genomic analysis of the thermophilic biomass-degrading fungi Myceliophthora thermophila and Thielavia terrestris.</title>
        <authorList>
            <person name="Berka R.M."/>
            <person name="Grigoriev I.V."/>
            <person name="Otillar R."/>
            <person name="Salamov A."/>
            <person name="Grimwood J."/>
            <person name="Reid I."/>
            <person name="Ishmael N."/>
            <person name="John T."/>
            <person name="Darmond C."/>
            <person name="Moisan M.-C."/>
            <person name="Henrissat B."/>
            <person name="Coutinho P.M."/>
            <person name="Lombard V."/>
            <person name="Natvig D.O."/>
            <person name="Lindquist E."/>
            <person name="Schmutz J."/>
            <person name="Lucas S."/>
            <person name="Harris P."/>
            <person name="Powlowski J."/>
            <person name="Bellemare A."/>
            <person name="Taylor D."/>
            <person name="Butler G."/>
            <person name="de Vries R.P."/>
            <person name="Allijn I.E."/>
            <person name="van den Brink J."/>
            <person name="Ushinsky S."/>
            <person name="Storms R."/>
            <person name="Powell A.J."/>
            <person name="Paulsen I.T."/>
            <person name="Elbourne L.D.H."/>
            <person name="Baker S.E."/>
            <person name="Magnuson J."/>
            <person name="LaBoissiere S."/>
            <person name="Clutterbuck A.J."/>
            <person name="Martinez D."/>
            <person name="Wogulis M."/>
            <person name="de Leon A.L."/>
            <person name="Rey M.W."/>
            <person name="Tsang A."/>
        </authorList>
    </citation>
    <scope>NUCLEOTIDE SEQUENCE [LARGE SCALE GENOMIC DNA]</scope>
    <source>
        <strain evidence="2">ATCC 38088 / NRRL 8126</strain>
    </source>
</reference>
<dbReference type="HOGENOM" id="CLU_3034044_0_0_1"/>
<evidence type="ECO:0000313" key="2">
    <source>
        <dbReference type="Proteomes" id="UP000008181"/>
    </source>
</evidence>
<name>G2QXJ1_THETT</name>
<dbReference type="AlphaFoldDB" id="G2QXJ1"/>
<accession>G2QXJ1</accession>
<dbReference type="KEGG" id="ttt:THITE_2109687"/>